<reference evidence="1" key="1">
    <citation type="submission" date="2018-11" db="EMBL/GenBank/DDBJ databases">
        <authorList>
            <consortium name="Pathogen Informatics"/>
        </authorList>
    </citation>
    <scope>NUCLEOTIDE SEQUENCE</scope>
</reference>
<accession>A0A3S5FEM6</accession>
<protein>
    <submittedName>
        <fullName evidence="1">Uncharacterized protein</fullName>
    </submittedName>
</protein>
<dbReference type="EMBL" id="CAAALY010079905">
    <property type="protein sequence ID" value="VEL26385.1"/>
    <property type="molecule type" value="Genomic_DNA"/>
</dbReference>
<keyword evidence="2" id="KW-1185">Reference proteome</keyword>
<dbReference type="Proteomes" id="UP000784294">
    <property type="component" value="Unassembled WGS sequence"/>
</dbReference>
<gene>
    <name evidence="1" type="ORF">PXEA_LOCUS19825</name>
</gene>
<name>A0A3S5FEM6_9PLAT</name>
<organism evidence="1 2">
    <name type="scientific">Protopolystoma xenopodis</name>
    <dbReference type="NCBI Taxonomy" id="117903"/>
    <lineage>
        <taxon>Eukaryota</taxon>
        <taxon>Metazoa</taxon>
        <taxon>Spiralia</taxon>
        <taxon>Lophotrochozoa</taxon>
        <taxon>Platyhelminthes</taxon>
        <taxon>Monogenea</taxon>
        <taxon>Polyopisthocotylea</taxon>
        <taxon>Polystomatidea</taxon>
        <taxon>Polystomatidae</taxon>
        <taxon>Protopolystoma</taxon>
    </lineage>
</organism>
<evidence type="ECO:0000313" key="2">
    <source>
        <dbReference type="Proteomes" id="UP000784294"/>
    </source>
</evidence>
<sequence length="60" mass="7182">MVACFFIYVLWNSLVERDLVIGRFRKTGSIVNVMFWPMTFHTVFHRKSVETSFVVNMEHQ</sequence>
<evidence type="ECO:0000313" key="1">
    <source>
        <dbReference type="EMBL" id="VEL26385.1"/>
    </source>
</evidence>
<proteinExistence type="predicted"/>
<comment type="caution">
    <text evidence="1">The sequence shown here is derived from an EMBL/GenBank/DDBJ whole genome shotgun (WGS) entry which is preliminary data.</text>
</comment>
<dbReference type="AlphaFoldDB" id="A0A3S5FEM6"/>